<dbReference type="Gene3D" id="2.130.10.10">
    <property type="entry name" value="YVTN repeat-like/Quinoprotein amine dehydrogenase"/>
    <property type="match status" value="1"/>
</dbReference>
<dbReference type="Proteomes" id="UP000039865">
    <property type="component" value="Unassembled WGS sequence"/>
</dbReference>
<reference evidence="1 2" key="1">
    <citation type="submission" date="2014-06" db="EMBL/GenBank/DDBJ databases">
        <authorList>
            <person name="Swart Estienne"/>
        </authorList>
    </citation>
    <scope>NUCLEOTIDE SEQUENCE [LARGE SCALE GENOMIC DNA]</scope>
    <source>
        <strain evidence="1 2">130c</strain>
    </source>
</reference>
<sequence length="392" mass="44842">MEKKNKDVVLIQLANGQMLSKYIFIDILGKAFSRDTVEKLLQMLSKSTHILMKENSNVIEMLTVSLSSFPLPQFHKVEKKISHISERPEYSAIGRWNENWVVGGKHLYSHYIKVLSEDLKLEAKYPISHAIYCLIIVQDIACLGCQHGLKLLDLKTSSIVEFQKIQQPVMTILPDQRNQSIIISVSGNGIVQVVDLNKKVLVYRVKVCEKVNSMVYTSTPNKYAFATNKGVIFGILDPQQGYKYTKDKDEAYFDGQAIDYIAEIDGKYLVITSHWEQVIDDDTSWGWRNEIQYSSTLIDRETKKDIKFSDEISKVYSMQQVKGRKDLLMAQMNGLCFLDIKNLKVTHLYSNGYFDQDFTSTFCQVDNGSRLQIGIVSYDKNVSAVKVCSLKY</sequence>
<dbReference type="InParanoid" id="A0A078A1E0"/>
<protein>
    <submittedName>
        <fullName evidence="1">Uncharacterized protein</fullName>
    </submittedName>
</protein>
<evidence type="ECO:0000313" key="2">
    <source>
        <dbReference type="Proteomes" id="UP000039865"/>
    </source>
</evidence>
<dbReference type="SUPFAM" id="SSF50978">
    <property type="entry name" value="WD40 repeat-like"/>
    <property type="match status" value="1"/>
</dbReference>
<name>A0A078A1E0_STYLE</name>
<evidence type="ECO:0000313" key="1">
    <source>
        <dbReference type="EMBL" id="CDW75293.1"/>
    </source>
</evidence>
<gene>
    <name evidence="1" type="primary">Contig17020.g18128</name>
    <name evidence="1" type="ORF">STYLEM_4280</name>
</gene>
<dbReference type="AlphaFoldDB" id="A0A078A1E0"/>
<dbReference type="InterPro" id="IPR036322">
    <property type="entry name" value="WD40_repeat_dom_sf"/>
</dbReference>
<organism evidence="1 2">
    <name type="scientific">Stylonychia lemnae</name>
    <name type="common">Ciliate</name>
    <dbReference type="NCBI Taxonomy" id="5949"/>
    <lineage>
        <taxon>Eukaryota</taxon>
        <taxon>Sar</taxon>
        <taxon>Alveolata</taxon>
        <taxon>Ciliophora</taxon>
        <taxon>Intramacronucleata</taxon>
        <taxon>Spirotrichea</taxon>
        <taxon>Stichotrichia</taxon>
        <taxon>Sporadotrichida</taxon>
        <taxon>Oxytrichidae</taxon>
        <taxon>Stylonychinae</taxon>
        <taxon>Stylonychia</taxon>
    </lineage>
</organism>
<dbReference type="EMBL" id="CCKQ01004150">
    <property type="protein sequence ID" value="CDW75293.1"/>
    <property type="molecule type" value="Genomic_DNA"/>
</dbReference>
<accession>A0A078A1E0</accession>
<keyword evidence="2" id="KW-1185">Reference proteome</keyword>
<proteinExistence type="predicted"/>
<dbReference type="InterPro" id="IPR015943">
    <property type="entry name" value="WD40/YVTN_repeat-like_dom_sf"/>
</dbReference>